<reference evidence="15" key="3">
    <citation type="journal article" date="2021" name="Int. J. Parasitol.">
        <title>Comparative analysis of gene expression between Babesia bovis blood stages and kinetes allowed by improved genome annotation.</title>
        <authorList>
            <person name="Ueti M.W."/>
            <person name="Johnson W.C."/>
            <person name="Kappmeyer L.S."/>
            <person name="Herndon D.R."/>
            <person name="Mousel M.R."/>
            <person name="Reif K.E."/>
            <person name="Taus N.S."/>
            <person name="Ifeonu O.O."/>
            <person name="Silva J.C."/>
            <person name="Suarez C.E."/>
            <person name="Brayton K.A."/>
        </authorList>
    </citation>
    <scope>NUCLEOTIDE SEQUENCE [LARGE SCALE GENOMIC DNA]</scope>
</reference>
<evidence type="ECO:0000256" key="9">
    <source>
        <dbReference type="ARBA" id="ARBA00023242"/>
    </source>
</evidence>
<feature type="region of interest" description="Disordered" evidence="11">
    <location>
        <begin position="617"/>
        <end position="661"/>
    </location>
</feature>
<feature type="compositionally biased region" description="Acidic residues" evidence="11">
    <location>
        <begin position="512"/>
        <end position="526"/>
    </location>
</feature>
<keyword evidence="4" id="KW-0378">Hydrolase</keyword>
<evidence type="ECO:0000256" key="4">
    <source>
        <dbReference type="ARBA" id="ARBA00022801"/>
    </source>
</evidence>
<keyword evidence="10" id="KW-0175">Coiled coil</keyword>
<dbReference type="FunCoup" id="A7ASL0">
    <property type="interactions" value="106"/>
</dbReference>
<keyword evidence="5" id="KW-0347">Helicase</keyword>
<dbReference type="eggNOG" id="KOG0391">
    <property type="taxonomic scope" value="Eukaryota"/>
</dbReference>
<feature type="region of interest" description="Disordered" evidence="11">
    <location>
        <begin position="1650"/>
        <end position="1675"/>
    </location>
</feature>
<keyword evidence="7" id="KW-0156">Chromatin regulator</keyword>
<comment type="similarity">
    <text evidence="2">Belongs to the SNF2/RAD54 helicase family. SWR1 subfamily.</text>
</comment>
<dbReference type="InterPro" id="IPR001650">
    <property type="entry name" value="Helicase_C-like"/>
</dbReference>
<keyword evidence="15" id="KW-1185">Reference proteome</keyword>
<feature type="compositionally biased region" description="Basic and acidic residues" evidence="11">
    <location>
        <begin position="397"/>
        <end position="409"/>
    </location>
</feature>
<dbReference type="EMBL" id="AAXT01000002">
    <property type="protein sequence ID" value="EDO07529.1"/>
    <property type="molecule type" value="Genomic_DNA"/>
</dbReference>
<evidence type="ECO:0000256" key="2">
    <source>
        <dbReference type="ARBA" id="ARBA00009220"/>
    </source>
</evidence>
<dbReference type="GeneID" id="5479331"/>
<dbReference type="InParanoid" id="A7ASL0"/>
<dbReference type="InterPro" id="IPR038718">
    <property type="entry name" value="SNF2-like_sf"/>
</dbReference>
<dbReference type="GO" id="GO:0004386">
    <property type="term" value="F:helicase activity"/>
    <property type="evidence" value="ECO:0007669"/>
    <property type="project" value="UniProtKB-KW"/>
</dbReference>
<dbReference type="PROSITE" id="PS51194">
    <property type="entry name" value="HELICASE_CTER"/>
    <property type="match status" value="1"/>
</dbReference>
<evidence type="ECO:0000313" key="15">
    <source>
        <dbReference type="Proteomes" id="UP000002173"/>
    </source>
</evidence>
<feature type="compositionally biased region" description="Polar residues" evidence="11">
    <location>
        <begin position="621"/>
        <end position="644"/>
    </location>
</feature>
<feature type="compositionally biased region" description="Low complexity" evidence="11">
    <location>
        <begin position="1650"/>
        <end position="1666"/>
    </location>
</feature>
<feature type="domain" description="Helicase ATP-binding" evidence="12">
    <location>
        <begin position="685"/>
        <end position="850"/>
    </location>
</feature>
<dbReference type="STRING" id="5865.A7ASL0"/>
<feature type="region of interest" description="Disordered" evidence="11">
    <location>
        <begin position="1579"/>
        <end position="1598"/>
    </location>
</feature>
<gene>
    <name evidence="14" type="ORF">BBOV_IV011770</name>
</gene>
<dbReference type="GO" id="GO:0003677">
    <property type="term" value="F:DNA binding"/>
    <property type="evidence" value="ECO:0007669"/>
    <property type="project" value="UniProtKB-KW"/>
</dbReference>
<dbReference type="GO" id="GO:0005524">
    <property type="term" value="F:ATP binding"/>
    <property type="evidence" value="ECO:0007669"/>
    <property type="project" value="UniProtKB-KW"/>
</dbReference>
<protein>
    <submittedName>
        <fullName evidence="14">Snf2-related chromatin remodeling factor SRCAP</fullName>
    </submittedName>
</protein>
<dbReference type="Pfam" id="PF00271">
    <property type="entry name" value="Helicase_C"/>
    <property type="match status" value="1"/>
</dbReference>
<evidence type="ECO:0000256" key="1">
    <source>
        <dbReference type="ARBA" id="ARBA00004123"/>
    </source>
</evidence>
<dbReference type="FunFam" id="3.40.50.10810:FF:000005">
    <property type="entry name" value="Photoperiod-independent early flowering 1"/>
    <property type="match status" value="1"/>
</dbReference>
<keyword evidence="3" id="KW-0547">Nucleotide-binding</keyword>
<evidence type="ECO:0000259" key="13">
    <source>
        <dbReference type="PROSITE" id="PS51194"/>
    </source>
</evidence>
<sequence length="1675" mass="190448">MPPFSDWQTQMQTLAGPVASFGDCGVMNYGIHNVNTTRHISPAAFQQMGDVYGAYPQTAAHGPRMVYGYGAIGPAQVDTSFNAINAPNMGYMGLPQGRSMSFSSPFTVGGRSSCGVQQYMVQHPMIQYVEKHLFGGKMPQKKVNLAANPRRISAPYCKDKSSSRDSGSRYKNSKLGSILEDDRAMIDMEYFRLLHSRIEALDELVAMSKPNVEVDQDFLVSLGGLYKEFKVATKEITIKLETHQKELEELYSQMGRNIPTKQTEPHKSSDASLWNSALKEMDDFQGLVVGEHREKRRKYKQVVASAIKHTSKIQSRRATLEQEELRNKRLSCKNVCNMVAVYWKKIEKFAWERMKRDLQATLLEKKRLRLDKFVEDAIKLSINQNERIRTKRRIKTEGSDVKKETTDTHKRGKTNDGAAVNVKNDDVPADDQDEFIVSEEMKQMERDDAELEVAMERENEAQDYKQEIGALEDDLNMPIEEILKRYQEDAAKYAAEYQETSTPGDVGSPITDSDECLDSTESDSQDPNDATSGGNFNVDTKEPQSLELDDEQEFDIGEDMYKKQEMEDEALDQDMSSDSDDDTKQQQEIHALQNDAEMPIEQLLEMYKKMENDHMDIQELPSPSSTHEVAGSNSDPQELSAVSSDDSENSPRDSVASDDPDEVQVPCLIRAVLRPYQLDGLRWLASLYRNKSNGILADEMGLGKTLQTIALLAHLACDHGNWGPHLIVVPTSVLLNWEMEFKKFCPGFTILSYYGTPAERAKKRVGWNKEYAFNVCIVSYATVVQDAHILKRKSWVYMVLDEAQNIKNFHSKRWQTLLTFNTQGRLLLTGTPLQNSLQELWSLMHFILPDIFTSHSEFKEWFSDPLTESIEKEQTGATGAIVDSQTAQLVKKLHTVLRPYLLRRLKKDVEKQMPSKYEHVIKCYLSRRQRILYDEFITSRSTVDAMSNPSYRSMLFVLMQLRKICNHPDQLQPRPVESPYYDPGMMQDVVIPSMMLLEDRKHDQRLYKYEIISFYRNPPNSLPVSIGLTGKIERVATPVSFVRSYQGLKVPFNRLYSENDNGYHKKLVHLPVVDRLPISKCLSSKRSGGRRKLRLCNQLINRMLKVRSYDPVNYLSNWRRYVSSGMEPVKSRVITDTGSINHPADPMKLGDGAPGQTATENAINGGSNIGVLGGLREDTPDRMSMTRPITTIGYSGDRDVQVLDIADLGGTTKLNEYIKQAKSKNKDTLVNRRELLEVNEQGILNLFKVDKRPKPKVELFADLVQPSADDIAEKYWWIMSRFVCTTGRPVQCVPRKVLISGTNGVALNQSRELRARKAQKKLSRPFIRSNFMDKTVTMEMTPGLQRILFPPRNLLHDDCGKFLVLGNLLNKLKNEGHRCLLYTQFSKMLDILENWINLMGFTYIRLDGSTKVDMRQRIVTRFNENQKIFLFISSTRAGGVGLTLTGADTVIFYDTDWNPAMDRQAMDRCHRIGQTREVNVYRLISEHTVEENIWRKQLQKRRLDDIVVDKGNFDTETHTWFSNVDTLLNILKEQGSSSSSNNDDIYGRKVLHESEAPVVEAATTEKTKSRVVNMLAEAEDEDDANALKSHHNELGSGTKDFQDFQSDIISSMPALVAYSIKLLLRFNTPTLIAQRDEMQVKIKVASIDSDYVSSDSGDSSYSGTDSDSSDPEVEE</sequence>
<dbReference type="OMA" id="ELYDNNH"/>
<reference evidence="14 15" key="1">
    <citation type="journal article" date="2007" name="PLoS Pathog.">
        <title>Genome sequence of Babesia bovis and comparative analysis of apicomplexan hemoprotozoa.</title>
        <authorList>
            <person name="Brayton K.A."/>
            <person name="Lau A.O.T."/>
            <person name="Herndon D.R."/>
            <person name="Hannick L."/>
            <person name="Kappmeyer L.S."/>
            <person name="Berens S.J."/>
            <person name="Bidwell S.L."/>
            <person name="Brown W.C."/>
            <person name="Crabtree J."/>
            <person name="Fadrosh D."/>
            <person name="Feldblum T."/>
            <person name="Forberger H.A."/>
            <person name="Haas B.J."/>
            <person name="Howell J.M."/>
            <person name="Khouri H."/>
            <person name="Koo H."/>
            <person name="Mann D.J."/>
            <person name="Norimine J."/>
            <person name="Paulsen I.T."/>
            <person name="Radune D."/>
            <person name="Ren Q."/>
            <person name="Smith R.K. Jr."/>
            <person name="Suarez C.E."/>
            <person name="White O."/>
            <person name="Wortman J.R."/>
            <person name="Knowles D.P. Jr."/>
            <person name="McElwain T.F."/>
            <person name="Nene V.M."/>
        </authorList>
    </citation>
    <scope>NUCLEOTIDE SEQUENCE [LARGE SCALE GENOMIC DNA]</scope>
    <source>
        <strain evidence="14">T2Bo</strain>
    </source>
</reference>
<dbReference type="CDD" id="cd18793">
    <property type="entry name" value="SF2_C_SNF"/>
    <property type="match status" value="1"/>
</dbReference>
<dbReference type="VEuPathDB" id="PiroplasmaDB:BBOV_IV011770"/>
<feature type="coiled-coil region" evidence="10">
    <location>
        <begin position="441"/>
        <end position="474"/>
    </location>
</feature>
<organism evidence="14 15">
    <name type="scientific">Babesia bovis</name>
    <dbReference type="NCBI Taxonomy" id="5865"/>
    <lineage>
        <taxon>Eukaryota</taxon>
        <taxon>Sar</taxon>
        <taxon>Alveolata</taxon>
        <taxon>Apicomplexa</taxon>
        <taxon>Aconoidasida</taxon>
        <taxon>Piroplasmida</taxon>
        <taxon>Babesiidae</taxon>
        <taxon>Babesia</taxon>
    </lineage>
</organism>
<dbReference type="CDD" id="cd18003">
    <property type="entry name" value="DEXQc_SRCAP"/>
    <property type="match status" value="1"/>
</dbReference>
<proteinExistence type="inferred from homology"/>
<keyword evidence="8" id="KW-0238">DNA-binding</keyword>
<feature type="compositionally biased region" description="Acidic residues" evidence="11">
    <location>
        <begin position="566"/>
        <end position="581"/>
    </location>
</feature>
<dbReference type="GO" id="GO:0006338">
    <property type="term" value="P:chromatin remodeling"/>
    <property type="evidence" value="ECO:0007669"/>
    <property type="project" value="TreeGrafter"/>
</dbReference>
<dbReference type="SMART" id="SM00487">
    <property type="entry name" value="DEXDc"/>
    <property type="match status" value="1"/>
</dbReference>
<evidence type="ECO:0000256" key="7">
    <source>
        <dbReference type="ARBA" id="ARBA00022853"/>
    </source>
</evidence>
<dbReference type="InterPro" id="IPR014001">
    <property type="entry name" value="Helicase_ATP-bd"/>
</dbReference>
<evidence type="ECO:0000256" key="3">
    <source>
        <dbReference type="ARBA" id="ARBA00022741"/>
    </source>
</evidence>
<evidence type="ECO:0000256" key="6">
    <source>
        <dbReference type="ARBA" id="ARBA00022840"/>
    </source>
</evidence>
<evidence type="ECO:0000256" key="11">
    <source>
        <dbReference type="SAM" id="MobiDB-lite"/>
    </source>
</evidence>
<dbReference type="Proteomes" id="UP000002173">
    <property type="component" value="Unassembled WGS sequence"/>
</dbReference>
<dbReference type="KEGG" id="bbo:BBOV_IV011770"/>
<dbReference type="SMART" id="SM00490">
    <property type="entry name" value="HELICc"/>
    <property type="match status" value="1"/>
</dbReference>
<dbReference type="GO" id="GO:0042393">
    <property type="term" value="F:histone binding"/>
    <property type="evidence" value="ECO:0007669"/>
    <property type="project" value="TreeGrafter"/>
</dbReference>
<dbReference type="Gene3D" id="3.40.50.300">
    <property type="entry name" value="P-loop containing nucleotide triphosphate hydrolases"/>
    <property type="match status" value="1"/>
</dbReference>
<dbReference type="InterPro" id="IPR050520">
    <property type="entry name" value="INO80/SWR1_helicase"/>
</dbReference>
<dbReference type="PANTHER" id="PTHR45685:SF1">
    <property type="entry name" value="HELICASE SRCAP"/>
    <property type="match status" value="1"/>
</dbReference>
<comment type="caution">
    <text evidence="14">The sequence shown here is derived from an EMBL/GenBank/DDBJ whole genome shotgun (WGS) entry which is preliminary data.</text>
</comment>
<evidence type="ECO:0000256" key="10">
    <source>
        <dbReference type="SAM" id="Coils"/>
    </source>
</evidence>
<dbReference type="PROSITE" id="PS51192">
    <property type="entry name" value="HELICASE_ATP_BIND_1"/>
    <property type="match status" value="1"/>
</dbReference>
<dbReference type="SUPFAM" id="SSF52540">
    <property type="entry name" value="P-loop containing nucleoside triphosphate hydrolases"/>
    <property type="match status" value="2"/>
</dbReference>
<evidence type="ECO:0000256" key="5">
    <source>
        <dbReference type="ARBA" id="ARBA00022806"/>
    </source>
</evidence>
<comment type="subcellular location">
    <subcellularLocation>
        <location evidence="1">Nucleus</location>
    </subcellularLocation>
</comment>
<dbReference type="Pfam" id="PF00176">
    <property type="entry name" value="SNF2-rel_dom"/>
    <property type="match status" value="1"/>
</dbReference>
<dbReference type="Gene3D" id="1.20.120.850">
    <property type="entry name" value="SWI2/SNF2 ATPases, N-terminal domain"/>
    <property type="match status" value="1"/>
</dbReference>
<evidence type="ECO:0000259" key="12">
    <source>
        <dbReference type="PROSITE" id="PS51192"/>
    </source>
</evidence>
<dbReference type="InterPro" id="IPR000330">
    <property type="entry name" value="SNF2_N"/>
</dbReference>
<name>A7ASL0_BABBO</name>
<feature type="compositionally biased region" description="Polar residues" evidence="11">
    <location>
        <begin position="527"/>
        <end position="538"/>
    </location>
</feature>
<accession>A7ASL0</accession>
<keyword evidence="9" id="KW-0539">Nucleus</keyword>
<dbReference type="InterPro" id="IPR027417">
    <property type="entry name" value="P-loop_NTPase"/>
</dbReference>
<dbReference type="GO" id="GO:0016887">
    <property type="term" value="F:ATP hydrolysis activity"/>
    <property type="evidence" value="ECO:0007669"/>
    <property type="project" value="TreeGrafter"/>
</dbReference>
<dbReference type="InterPro" id="IPR049730">
    <property type="entry name" value="SNF2/RAD54-like_C"/>
</dbReference>
<reference evidence="15" key="2">
    <citation type="journal article" date="2020" name="Data Brief">
        <title>Transcriptome dataset of Babesia bovis life stages within vertebrate and invertebrate hosts.</title>
        <authorList>
            <person name="Ueti M.W."/>
            <person name="Johnson W.C."/>
            <person name="Kappmeyer L.S."/>
            <person name="Herndon D.R."/>
            <person name="Mousel M.R."/>
            <person name="Reif K.E."/>
            <person name="Taus N.S."/>
            <person name="Ifeonu O.O."/>
            <person name="Silva J.C."/>
            <person name="Suarez C.E."/>
            <person name="Brayton K.A."/>
        </authorList>
    </citation>
    <scope>NUCLEOTIDE SEQUENCE [LARGE SCALE GENOMIC DNA]</scope>
</reference>
<evidence type="ECO:0000256" key="8">
    <source>
        <dbReference type="ARBA" id="ARBA00023125"/>
    </source>
</evidence>
<feature type="region of interest" description="Disordered" evidence="11">
    <location>
        <begin position="494"/>
        <end position="597"/>
    </location>
</feature>
<dbReference type="Gene3D" id="3.40.50.10810">
    <property type="entry name" value="Tandem AAA-ATPase domain"/>
    <property type="match status" value="1"/>
</dbReference>
<dbReference type="PANTHER" id="PTHR45685">
    <property type="entry name" value="HELICASE SRCAP-RELATED"/>
    <property type="match status" value="1"/>
</dbReference>
<feature type="region of interest" description="Disordered" evidence="11">
    <location>
        <begin position="397"/>
        <end position="416"/>
    </location>
</feature>
<feature type="compositionally biased region" description="Acidic residues" evidence="11">
    <location>
        <begin position="547"/>
        <end position="558"/>
    </location>
</feature>
<evidence type="ECO:0000313" key="14">
    <source>
        <dbReference type="EMBL" id="EDO07529.1"/>
    </source>
</evidence>
<keyword evidence="6" id="KW-0067">ATP-binding</keyword>
<feature type="domain" description="Helicase C-terminal" evidence="13">
    <location>
        <begin position="1364"/>
        <end position="1514"/>
    </location>
</feature>
<dbReference type="GO" id="GO:0000812">
    <property type="term" value="C:Swr1 complex"/>
    <property type="evidence" value="ECO:0007669"/>
    <property type="project" value="TreeGrafter"/>
</dbReference>